<dbReference type="Pfam" id="PF03619">
    <property type="entry name" value="Solute_trans_a"/>
    <property type="match status" value="1"/>
</dbReference>
<feature type="transmembrane region" description="Helical" evidence="6">
    <location>
        <begin position="63"/>
        <end position="83"/>
    </location>
</feature>
<feature type="compositionally biased region" description="Low complexity" evidence="5">
    <location>
        <begin position="586"/>
        <end position="609"/>
    </location>
</feature>
<evidence type="ECO:0000313" key="7">
    <source>
        <dbReference type="EMBL" id="KAF9444498.1"/>
    </source>
</evidence>
<protein>
    <submittedName>
        <fullName evidence="7">DUF300-domain-containing protein</fullName>
    </submittedName>
</protein>
<accession>A0A9P5X465</accession>
<comment type="caution">
    <text evidence="7">The sequence shown here is derived from an EMBL/GenBank/DDBJ whole genome shotgun (WGS) entry which is preliminary data.</text>
</comment>
<gene>
    <name evidence="7" type="ORF">P691DRAFT_711751</name>
</gene>
<dbReference type="Proteomes" id="UP000807342">
    <property type="component" value="Unassembled WGS sequence"/>
</dbReference>
<feature type="compositionally biased region" description="Basic and acidic residues" evidence="5">
    <location>
        <begin position="656"/>
        <end position="665"/>
    </location>
</feature>
<reference evidence="7" key="1">
    <citation type="submission" date="2020-11" db="EMBL/GenBank/DDBJ databases">
        <authorList>
            <consortium name="DOE Joint Genome Institute"/>
            <person name="Ahrendt S."/>
            <person name="Riley R."/>
            <person name="Andreopoulos W."/>
            <person name="Labutti K."/>
            <person name="Pangilinan J."/>
            <person name="Ruiz-Duenas F.J."/>
            <person name="Barrasa J.M."/>
            <person name="Sanchez-Garcia M."/>
            <person name="Camarero S."/>
            <person name="Miyauchi S."/>
            <person name="Serrano A."/>
            <person name="Linde D."/>
            <person name="Babiker R."/>
            <person name="Drula E."/>
            <person name="Ayuso-Fernandez I."/>
            <person name="Pacheco R."/>
            <person name="Padilla G."/>
            <person name="Ferreira P."/>
            <person name="Barriuso J."/>
            <person name="Kellner H."/>
            <person name="Castanera R."/>
            <person name="Alfaro M."/>
            <person name="Ramirez L."/>
            <person name="Pisabarro A.G."/>
            <person name="Kuo A."/>
            <person name="Tritt A."/>
            <person name="Lipzen A."/>
            <person name="He G."/>
            <person name="Yan M."/>
            <person name="Ng V."/>
            <person name="Cullen D."/>
            <person name="Martin F."/>
            <person name="Rosso M.-N."/>
            <person name="Henrissat B."/>
            <person name="Hibbett D."/>
            <person name="Martinez A.T."/>
            <person name="Grigoriev I.V."/>
        </authorList>
    </citation>
    <scope>NUCLEOTIDE SEQUENCE</scope>
    <source>
        <strain evidence="7">MF-IS2</strain>
    </source>
</reference>
<feature type="compositionally biased region" description="Polar residues" evidence="5">
    <location>
        <begin position="738"/>
        <end position="750"/>
    </location>
</feature>
<feature type="compositionally biased region" description="Basic and acidic residues" evidence="5">
    <location>
        <begin position="799"/>
        <end position="808"/>
    </location>
</feature>
<organism evidence="7 8">
    <name type="scientific">Macrolepiota fuliginosa MF-IS2</name>
    <dbReference type="NCBI Taxonomy" id="1400762"/>
    <lineage>
        <taxon>Eukaryota</taxon>
        <taxon>Fungi</taxon>
        <taxon>Dikarya</taxon>
        <taxon>Basidiomycota</taxon>
        <taxon>Agaricomycotina</taxon>
        <taxon>Agaricomycetes</taxon>
        <taxon>Agaricomycetidae</taxon>
        <taxon>Agaricales</taxon>
        <taxon>Agaricineae</taxon>
        <taxon>Agaricaceae</taxon>
        <taxon>Macrolepiota</taxon>
    </lineage>
</organism>
<feature type="compositionally biased region" description="Low complexity" evidence="5">
    <location>
        <begin position="623"/>
        <end position="632"/>
    </location>
</feature>
<dbReference type="SMART" id="SM01417">
    <property type="entry name" value="Solute_trans_a"/>
    <property type="match status" value="1"/>
</dbReference>
<feature type="compositionally biased region" description="Basic and acidic residues" evidence="5">
    <location>
        <begin position="547"/>
        <end position="564"/>
    </location>
</feature>
<evidence type="ECO:0000256" key="2">
    <source>
        <dbReference type="ARBA" id="ARBA00022692"/>
    </source>
</evidence>
<feature type="compositionally biased region" description="Basic and acidic residues" evidence="5">
    <location>
        <begin position="691"/>
        <end position="700"/>
    </location>
</feature>
<evidence type="ECO:0000256" key="6">
    <source>
        <dbReference type="SAM" id="Phobius"/>
    </source>
</evidence>
<name>A0A9P5X465_9AGAR</name>
<feature type="transmembrane region" description="Helical" evidence="6">
    <location>
        <begin position="228"/>
        <end position="249"/>
    </location>
</feature>
<comment type="subcellular location">
    <subcellularLocation>
        <location evidence="1">Membrane</location>
        <topology evidence="1">Multi-pass membrane protein</topology>
    </subcellularLocation>
</comment>
<evidence type="ECO:0000256" key="5">
    <source>
        <dbReference type="SAM" id="MobiDB-lite"/>
    </source>
</evidence>
<keyword evidence="2 6" id="KW-0812">Transmembrane</keyword>
<sequence>MTMARITDVGSGSGSRLPTPVLILAGVSTAVAVLVSTISIVFQFKNYRKPILQRMVVRIMLMVPLYAFASLISLFSLEAAFVIDAIRDIYEAFVIYCFFELLLAYLGGERSLLIMLHGRPPKEPVFPVNLFKREIDVSDPYTFLFLKRGIIQYVQIKPMLAAATLILKALGKYNDGDFRANSGYLYVSVVYNISICLALYCLAMFWVCVNDDLKPFRPVPKFLCVKGILFFSFWQSIGISVLVAAHVIARLGPYTDAEHISVGLNDILICLEMPFFAIAHNYAFSYKDFIDTRISYVARMPFFYAFRDAFGFRDVFEDTKATLRGEGMDYRKFEPAEGFMHQGAGRDRRIRAGLRYSKGGQRKYWLPKATAEPPGHAERAVNRTITRIAGRDQEEGVHAPLLPHQARSVVHLAPDLRHDDEEEERDIWENGDHTEDGYELSFGDLDEEDEELFAHSKNYVFGDYNYPSIDVSSEQARVVMWTEEERVLRDERGAWFSPIRGAKGRLAMQGREGPAWEGYGAVGTTIQGRKHTNVDFFDNNGDGSGKTIDHEQDKVGPDGDLDDPHAAAVKLQWTKLHGKGAKLPASVPSRPPYSQSSSQSKSQPRSHQPYGHHSDSKQRERTSSGPSSAGSSNQNLGITGPSVVNRVRSPPSISRDNSRRTRTDTHSVSPMLSPDAVDLVVEDNQAAQQEQTRERRKGEPAIRGLGLRKVYRRGFEVEDEDGEITRDDMGAEDLGAESQRTNSAEGNLNEITRDDHNDPQRHRSGSEKSAAWELENEEGVVARAQTPPLHARLSPNHYDISEHDNPWA</sequence>
<proteinExistence type="predicted"/>
<feature type="transmembrane region" description="Helical" evidence="6">
    <location>
        <begin position="20"/>
        <end position="42"/>
    </location>
</feature>
<keyword evidence="3 6" id="KW-1133">Transmembrane helix</keyword>
<dbReference type="OrthoDB" id="5348404at2759"/>
<evidence type="ECO:0000313" key="8">
    <source>
        <dbReference type="Proteomes" id="UP000807342"/>
    </source>
</evidence>
<dbReference type="GO" id="GO:0016020">
    <property type="term" value="C:membrane"/>
    <property type="evidence" value="ECO:0007669"/>
    <property type="project" value="UniProtKB-SubCell"/>
</dbReference>
<feature type="compositionally biased region" description="Basic and acidic residues" evidence="5">
    <location>
        <begin position="612"/>
        <end position="622"/>
    </location>
</feature>
<feature type="region of interest" description="Disordered" evidence="5">
    <location>
        <begin position="716"/>
        <end position="808"/>
    </location>
</feature>
<dbReference type="AlphaFoldDB" id="A0A9P5X465"/>
<feature type="non-terminal residue" evidence="7">
    <location>
        <position position="808"/>
    </location>
</feature>
<dbReference type="EMBL" id="MU151371">
    <property type="protein sequence ID" value="KAF9444498.1"/>
    <property type="molecule type" value="Genomic_DNA"/>
</dbReference>
<keyword evidence="4 6" id="KW-0472">Membrane</keyword>
<feature type="region of interest" description="Disordered" evidence="5">
    <location>
        <begin position="581"/>
        <end position="704"/>
    </location>
</feature>
<feature type="compositionally biased region" description="Basic and acidic residues" evidence="5">
    <location>
        <begin position="751"/>
        <end position="766"/>
    </location>
</feature>
<evidence type="ECO:0000256" key="4">
    <source>
        <dbReference type="ARBA" id="ARBA00023136"/>
    </source>
</evidence>
<feature type="transmembrane region" description="Helical" evidence="6">
    <location>
        <begin position="183"/>
        <end position="207"/>
    </location>
</feature>
<feature type="transmembrane region" description="Helical" evidence="6">
    <location>
        <begin position="89"/>
        <end position="107"/>
    </location>
</feature>
<keyword evidence="8" id="KW-1185">Reference proteome</keyword>
<feature type="region of interest" description="Disordered" evidence="5">
    <location>
        <begin position="532"/>
        <end position="564"/>
    </location>
</feature>
<dbReference type="InterPro" id="IPR005178">
    <property type="entry name" value="Ostalpha/TMEM184C"/>
</dbReference>
<evidence type="ECO:0000256" key="3">
    <source>
        <dbReference type="ARBA" id="ARBA00022989"/>
    </source>
</evidence>
<evidence type="ECO:0000256" key="1">
    <source>
        <dbReference type="ARBA" id="ARBA00004141"/>
    </source>
</evidence>
<dbReference type="PANTHER" id="PTHR23423">
    <property type="entry name" value="ORGANIC SOLUTE TRANSPORTER-RELATED"/>
    <property type="match status" value="1"/>
</dbReference>